<evidence type="ECO:0000256" key="10">
    <source>
        <dbReference type="SAM" id="Coils"/>
    </source>
</evidence>
<evidence type="ECO:0000256" key="4">
    <source>
        <dbReference type="ARBA" id="ARBA00022448"/>
    </source>
</evidence>
<dbReference type="InterPro" id="IPR035968">
    <property type="entry name" value="ATP_synth_F1_ATPase_gsu"/>
</dbReference>
<accession>A0A0B0ELV9</accession>
<dbReference type="Gene3D" id="1.10.287.80">
    <property type="entry name" value="ATP synthase, gamma subunit, helix hairpin domain"/>
    <property type="match status" value="1"/>
</dbReference>
<evidence type="ECO:0000256" key="7">
    <source>
        <dbReference type="ARBA" id="ARBA00023136"/>
    </source>
</evidence>
<dbReference type="InterPro" id="IPR000131">
    <property type="entry name" value="ATP_synth_F1_gsu"/>
</dbReference>
<comment type="subcellular location">
    <subcellularLocation>
        <location evidence="2">Membrane</location>
        <topology evidence="2">Peripheral membrane protein</topology>
    </subcellularLocation>
</comment>
<comment type="caution">
    <text evidence="11">The sequence shown here is derived from an EMBL/GenBank/DDBJ whole genome shotgun (WGS) entry which is preliminary data.</text>
</comment>
<keyword evidence="4" id="KW-0813">Transport</keyword>
<dbReference type="GO" id="GO:0045259">
    <property type="term" value="C:proton-transporting ATP synthase complex"/>
    <property type="evidence" value="ECO:0007669"/>
    <property type="project" value="UniProtKB-KW"/>
</dbReference>
<sequence>MQTIETIRRNIKSAEDLRDIVKTMRTLSAVNIHHFDQAVESTGDYYRSVEMGFQVLLKGETVAALEQKEESRCGFYAVVFGSDQGLCGGFNEQIAAYALKELEGENMAENGIIVCIGARALASLEERKQKVAEAFPLPGSLAGITPIVQQLVMAITGLQATGKINRVILFHHKLVSQVSYQPNYMTLLPIDRTWLDSIRQKKWPSHLLPSFTMERDVLFSSLFRQYMFISLYRAFAESMACENAARLLSMQSAEKNIEERLEQLNAIYRSERQSSITSELLDIVSGFEALRTAGET</sequence>
<dbReference type="Gene3D" id="3.40.1380.10">
    <property type="match status" value="1"/>
</dbReference>
<evidence type="ECO:0000256" key="8">
    <source>
        <dbReference type="ARBA" id="ARBA00023196"/>
    </source>
</evidence>
<dbReference type="NCBIfam" id="TIGR03323">
    <property type="entry name" value="alt_F1F0_F1_gam"/>
    <property type="match status" value="1"/>
</dbReference>
<evidence type="ECO:0000256" key="1">
    <source>
        <dbReference type="ARBA" id="ARBA00003456"/>
    </source>
</evidence>
<organism evidence="11 12">
    <name type="scientific">Candidatus Scalindua brodae</name>
    <dbReference type="NCBI Taxonomy" id="237368"/>
    <lineage>
        <taxon>Bacteria</taxon>
        <taxon>Pseudomonadati</taxon>
        <taxon>Planctomycetota</taxon>
        <taxon>Candidatus Brocadiia</taxon>
        <taxon>Candidatus Brocadiales</taxon>
        <taxon>Candidatus Scalinduaceae</taxon>
        <taxon>Candidatus Scalindua</taxon>
    </lineage>
</organism>
<dbReference type="CDD" id="cd12151">
    <property type="entry name" value="F1-ATPase_gamma"/>
    <property type="match status" value="1"/>
</dbReference>
<dbReference type="EC" id="3.6.3.14" evidence="11"/>
<gene>
    <name evidence="11" type="primary">atpG_2</name>
    <name evidence="11" type="ORF">SCABRO_01370</name>
</gene>
<dbReference type="Proteomes" id="UP000030652">
    <property type="component" value="Unassembled WGS sequence"/>
</dbReference>
<dbReference type="InterPro" id="IPR017709">
    <property type="entry name" value="Alt_ATP_synth_F1_gsu"/>
</dbReference>
<keyword evidence="10" id="KW-0175">Coiled coil</keyword>
<evidence type="ECO:0000256" key="3">
    <source>
        <dbReference type="ARBA" id="ARBA00007681"/>
    </source>
</evidence>
<evidence type="ECO:0000256" key="6">
    <source>
        <dbReference type="ARBA" id="ARBA00023065"/>
    </source>
</evidence>
<comment type="similarity">
    <text evidence="3">Belongs to the ATPase gamma chain family.</text>
</comment>
<dbReference type="eggNOG" id="COG0224">
    <property type="taxonomic scope" value="Bacteria"/>
</dbReference>
<evidence type="ECO:0000256" key="2">
    <source>
        <dbReference type="ARBA" id="ARBA00004170"/>
    </source>
</evidence>
<keyword evidence="9" id="KW-0066">ATP synthesis</keyword>
<dbReference type="PRINTS" id="PR00126">
    <property type="entry name" value="ATPASEGAMMA"/>
</dbReference>
<keyword evidence="8" id="KW-0139">CF(1)</keyword>
<keyword evidence="6" id="KW-0406">Ion transport</keyword>
<dbReference type="GO" id="GO:0016787">
    <property type="term" value="F:hydrolase activity"/>
    <property type="evidence" value="ECO:0007669"/>
    <property type="project" value="UniProtKB-KW"/>
</dbReference>
<keyword evidence="11" id="KW-0378">Hydrolase</keyword>
<dbReference type="AlphaFoldDB" id="A0A0B0ELV9"/>
<evidence type="ECO:0000256" key="5">
    <source>
        <dbReference type="ARBA" id="ARBA00022781"/>
    </source>
</evidence>
<comment type="function">
    <text evidence="1">Produces ATP from ADP in the presence of a proton gradient across the membrane. The gamma chain is believed to be important in regulating ATPase activity and the flow of protons through the CF(0) complex.</text>
</comment>
<name>A0A0B0ELV9_9BACT</name>
<reference evidence="11 12" key="1">
    <citation type="submission" date="2014-10" db="EMBL/GenBank/DDBJ databases">
        <title>Draft genome of anammox bacterium scalindua brodae, obtained using differential coverage binning of sequence data from two enrichment reactors.</title>
        <authorList>
            <person name="Speth D.R."/>
            <person name="Russ L."/>
            <person name="Kartal B."/>
            <person name="Op den Camp H.J."/>
            <person name="Dutilh B.E."/>
            <person name="Jetten M.S."/>
        </authorList>
    </citation>
    <scope>NUCLEOTIDE SEQUENCE [LARGE SCALE GENOMIC DNA]</scope>
    <source>
        <strain evidence="11">RU1</strain>
    </source>
</reference>
<dbReference type="PANTHER" id="PTHR11693:SF22">
    <property type="entry name" value="ATP SYNTHASE SUBUNIT GAMMA, MITOCHONDRIAL"/>
    <property type="match status" value="1"/>
</dbReference>
<evidence type="ECO:0000313" key="11">
    <source>
        <dbReference type="EMBL" id="KHE92981.1"/>
    </source>
</evidence>
<evidence type="ECO:0000256" key="9">
    <source>
        <dbReference type="ARBA" id="ARBA00023310"/>
    </source>
</evidence>
<keyword evidence="7" id="KW-0472">Membrane</keyword>
<keyword evidence="5" id="KW-0375">Hydrogen ion transport</keyword>
<dbReference type="GO" id="GO:0046933">
    <property type="term" value="F:proton-transporting ATP synthase activity, rotational mechanism"/>
    <property type="evidence" value="ECO:0007669"/>
    <property type="project" value="InterPro"/>
</dbReference>
<evidence type="ECO:0000313" key="12">
    <source>
        <dbReference type="Proteomes" id="UP000030652"/>
    </source>
</evidence>
<protein>
    <submittedName>
        <fullName evidence="11">ATPG encoding subunit gamma of ATP synthase</fullName>
        <ecNumber evidence="11">3.6.3.14</ecNumber>
    </submittedName>
</protein>
<dbReference type="Pfam" id="PF00231">
    <property type="entry name" value="ATP-synt"/>
    <property type="match status" value="1"/>
</dbReference>
<dbReference type="EMBL" id="JRYO01000085">
    <property type="protein sequence ID" value="KHE92981.1"/>
    <property type="molecule type" value="Genomic_DNA"/>
</dbReference>
<dbReference type="PATRIC" id="fig|237368.3.peg.1499"/>
<dbReference type="SUPFAM" id="SSF52943">
    <property type="entry name" value="ATP synthase (F1-ATPase), gamma subunit"/>
    <property type="match status" value="1"/>
</dbReference>
<proteinExistence type="inferred from homology"/>
<feature type="coiled-coil region" evidence="10">
    <location>
        <begin position="247"/>
        <end position="274"/>
    </location>
</feature>
<dbReference type="PANTHER" id="PTHR11693">
    <property type="entry name" value="ATP SYNTHASE GAMMA CHAIN"/>
    <property type="match status" value="1"/>
</dbReference>